<dbReference type="GO" id="GO:0000228">
    <property type="term" value="C:nuclear chromosome"/>
    <property type="evidence" value="ECO:0007669"/>
    <property type="project" value="TreeGrafter"/>
</dbReference>
<feature type="compositionally biased region" description="Basic and acidic residues" evidence="3">
    <location>
        <begin position="649"/>
        <end position="664"/>
    </location>
</feature>
<feature type="region of interest" description="Disordered" evidence="3">
    <location>
        <begin position="643"/>
        <end position="664"/>
    </location>
</feature>
<evidence type="ECO:0000256" key="3">
    <source>
        <dbReference type="SAM" id="MobiDB-lite"/>
    </source>
</evidence>
<reference evidence="5" key="1">
    <citation type="submission" date="2020-05" db="EMBL/GenBank/DDBJ databases">
        <title>Phylogenomic resolution of chytrid fungi.</title>
        <authorList>
            <person name="Stajich J.E."/>
            <person name="Amses K."/>
            <person name="Simmons R."/>
            <person name="Seto K."/>
            <person name="Myers J."/>
            <person name="Bonds A."/>
            <person name="Quandt C.A."/>
            <person name="Barry K."/>
            <person name="Liu P."/>
            <person name="Grigoriev I."/>
            <person name="Longcore J.E."/>
            <person name="James T.Y."/>
        </authorList>
    </citation>
    <scope>NUCLEOTIDE SEQUENCE</scope>
    <source>
        <strain evidence="5">JEL0379</strain>
    </source>
</reference>
<sequence>MATVDQSGLRPSSPPSKEHHHAGAGPLSAGPSSAAPGSHFPPSSHYQQLPLPHVQNNQRPAYNNEATSGYSVGAYPPIKTDPLAAHHFNNPPSAQEEEEQSPDGYMPPSGPPVYAAPRKLSIDTSITKSPYDPAYETASPGFYSLPPMESPGRRRRPDSMEPFAINVGPFFKPTKQIFNIYSIDRARLFSLRVNPKVDRGFFLADNDWTCYRRNYFQVSASFSACDTHGQEVELPCLMEMENNLYTVTGFAIGISARVGNGEKTIDLIQHTPKRDKGPQLVPQPRPVRSGGNPHQYNGIGTNNLVATFERLQFKTATANNGKRRAAQQYYVLNLDLYAQLDNGQQFKVAFIESAPLVVRGRSPGHYADVNMEPPRGFPLDPYGRRPEYFSPQIPIYATSPIYSPATPGSAMVSPPTSLVPMQSHYSSGNHHQLASLSAPAAEIGSYSHMHAYPNNRPGPEQLDAMHPIWQRTRADSLANSDCSYATSGTALTTSSYNSPEFETGVMGASRHNSVSPVTPPGTARPSPLSGQGQMLGGSPPNRLAPQSQHLHQHSTSAPSHGYHYGVSPKQVHHHQQHHQQQPQLPLPQIHQRSYSSQYASSVPGWIDHEAHTPGGPHSASAHSPLTPGSDLSHLMVGFGFRGQNPKHAMSAEEQRHHQGREHGN</sequence>
<dbReference type="Gene3D" id="2.60.40.1390">
    <property type="entry name" value="NDT80 DNA-binding domain"/>
    <property type="match status" value="1"/>
</dbReference>
<evidence type="ECO:0000313" key="5">
    <source>
        <dbReference type="EMBL" id="KAJ3182716.1"/>
    </source>
</evidence>
<dbReference type="SUPFAM" id="SSF49417">
    <property type="entry name" value="p53-like transcription factors"/>
    <property type="match status" value="1"/>
</dbReference>
<organism evidence="5 6">
    <name type="scientific">Geranomyces variabilis</name>
    <dbReference type="NCBI Taxonomy" id="109894"/>
    <lineage>
        <taxon>Eukaryota</taxon>
        <taxon>Fungi</taxon>
        <taxon>Fungi incertae sedis</taxon>
        <taxon>Chytridiomycota</taxon>
        <taxon>Chytridiomycota incertae sedis</taxon>
        <taxon>Chytridiomycetes</taxon>
        <taxon>Spizellomycetales</taxon>
        <taxon>Powellomycetaceae</taxon>
        <taxon>Geranomyces</taxon>
    </lineage>
</organism>
<dbReference type="GO" id="GO:0045944">
    <property type="term" value="P:positive regulation of transcription by RNA polymerase II"/>
    <property type="evidence" value="ECO:0007669"/>
    <property type="project" value="TreeGrafter"/>
</dbReference>
<comment type="caution">
    <text evidence="5">The sequence shown here is derived from an EMBL/GenBank/DDBJ whole genome shotgun (WGS) entry which is preliminary data.</text>
</comment>
<feature type="domain" description="NDT80" evidence="4">
    <location>
        <begin position="127"/>
        <end position="370"/>
    </location>
</feature>
<accession>A0AAD5TPW2</accession>
<protein>
    <submittedName>
        <fullName evidence="5">Meiosis-specific transcription factor ndt80</fullName>
    </submittedName>
</protein>
<dbReference type="EMBL" id="JADGJQ010000008">
    <property type="protein sequence ID" value="KAJ3182716.1"/>
    <property type="molecule type" value="Genomic_DNA"/>
</dbReference>
<feature type="compositionally biased region" description="Polar residues" evidence="3">
    <location>
        <begin position="1"/>
        <end position="10"/>
    </location>
</feature>
<dbReference type="GO" id="GO:0003700">
    <property type="term" value="F:DNA-binding transcription factor activity"/>
    <property type="evidence" value="ECO:0007669"/>
    <property type="project" value="UniProtKB-UniRule"/>
</dbReference>
<feature type="compositionally biased region" description="Polar residues" evidence="3">
    <location>
        <begin position="54"/>
        <end position="70"/>
    </location>
</feature>
<dbReference type="PROSITE" id="PS51517">
    <property type="entry name" value="NDT80"/>
    <property type="match status" value="1"/>
</dbReference>
<dbReference type="GO" id="GO:0051321">
    <property type="term" value="P:meiotic cell cycle"/>
    <property type="evidence" value="ECO:0007669"/>
    <property type="project" value="TreeGrafter"/>
</dbReference>
<dbReference type="PANTHER" id="PTHR35144">
    <property type="entry name" value="MEIOSIS-SPECIFIC TRANSCRIPTION FACTOR NDT80"/>
    <property type="match status" value="1"/>
</dbReference>
<dbReference type="PANTHER" id="PTHR35144:SF2">
    <property type="entry name" value="MEIOSIS-SPECIFIC TRANSCRIPTION FACTOR NDT80"/>
    <property type="match status" value="1"/>
</dbReference>
<dbReference type="GO" id="GO:0003677">
    <property type="term" value="F:DNA binding"/>
    <property type="evidence" value="ECO:0007669"/>
    <property type="project" value="UniProtKB-KW"/>
</dbReference>
<feature type="region of interest" description="Disordered" evidence="3">
    <location>
        <begin position="1"/>
        <end position="112"/>
    </location>
</feature>
<feature type="region of interest" description="Disordered" evidence="3">
    <location>
        <begin position="489"/>
        <end position="584"/>
    </location>
</feature>
<dbReference type="Pfam" id="PF05224">
    <property type="entry name" value="NDT80_PhoG"/>
    <property type="match status" value="1"/>
</dbReference>
<dbReference type="InterPro" id="IPR037141">
    <property type="entry name" value="NDT80_DNA-bd_dom_sf"/>
</dbReference>
<feature type="compositionally biased region" description="Polar residues" evidence="3">
    <location>
        <begin position="544"/>
        <end position="558"/>
    </location>
</feature>
<dbReference type="InterPro" id="IPR024061">
    <property type="entry name" value="NDT80_DNA-bd_dom"/>
</dbReference>
<dbReference type="InterPro" id="IPR008967">
    <property type="entry name" value="p53-like_TF_DNA-bd_sf"/>
</dbReference>
<keyword evidence="6" id="KW-1185">Reference proteome</keyword>
<keyword evidence="1 2" id="KW-0238">DNA-binding</keyword>
<feature type="compositionally biased region" description="Low complexity" evidence="3">
    <location>
        <begin position="23"/>
        <end position="45"/>
    </location>
</feature>
<dbReference type="AlphaFoldDB" id="A0AAD5TPW2"/>
<dbReference type="InterPro" id="IPR052605">
    <property type="entry name" value="Fungal_trans_regulator"/>
</dbReference>
<name>A0AAD5TPW2_9FUNG</name>
<dbReference type="Proteomes" id="UP001212152">
    <property type="component" value="Unassembled WGS sequence"/>
</dbReference>
<feature type="region of interest" description="Disordered" evidence="3">
    <location>
        <begin position="605"/>
        <end position="627"/>
    </location>
</feature>
<feature type="compositionally biased region" description="Polar residues" evidence="3">
    <location>
        <begin position="489"/>
        <end position="500"/>
    </location>
</feature>
<proteinExistence type="predicted"/>
<evidence type="ECO:0000313" key="6">
    <source>
        <dbReference type="Proteomes" id="UP001212152"/>
    </source>
</evidence>
<gene>
    <name evidence="5" type="primary">NDT80</name>
    <name evidence="5" type="ORF">HDU87_008055</name>
</gene>
<evidence type="ECO:0000259" key="4">
    <source>
        <dbReference type="PROSITE" id="PS51517"/>
    </source>
</evidence>
<evidence type="ECO:0000256" key="1">
    <source>
        <dbReference type="ARBA" id="ARBA00023125"/>
    </source>
</evidence>
<evidence type="ECO:0000256" key="2">
    <source>
        <dbReference type="PROSITE-ProRule" id="PRU00850"/>
    </source>
</evidence>
<feature type="DNA-binding region" description="NDT80" evidence="2">
    <location>
        <begin position="127"/>
        <end position="370"/>
    </location>
</feature>